<reference evidence="3" key="1">
    <citation type="journal article" date="2019" name="Int. J. Syst. Evol. Microbiol.">
        <title>The Global Catalogue of Microorganisms (GCM) 10K type strain sequencing project: providing services to taxonomists for standard genome sequencing and annotation.</title>
        <authorList>
            <consortium name="The Broad Institute Genomics Platform"/>
            <consortium name="The Broad Institute Genome Sequencing Center for Infectious Disease"/>
            <person name="Wu L."/>
            <person name="Ma J."/>
        </authorList>
    </citation>
    <scope>NUCLEOTIDE SEQUENCE [LARGE SCALE GENOMIC DNA]</scope>
    <source>
        <strain evidence="3">JCM 15589</strain>
    </source>
</reference>
<sequence>MRRVRHRASFRPPPLTRGQPAGTPSRVARGPARTQPGSPPPGARTYGDRVPHEPMTDDEFTRWLADALLRTAPGHPGLAALR</sequence>
<keyword evidence="3" id="KW-1185">Reference proteome</keyword>
<proteinExistence type="predicted"/>
<feature type="compositionally biased region" description="Basic and acidic residues" evidence="1">
    <location>
        <begin position="46"/>
        <end position="55"/>
    </location>
</feature>
<evidence type="ECO:0000256" key="1">
    <source>
        <dbReference type="SAM" id="MobiDB-lite"/>
    </source>
</evidence>
<accession>A0ABP4VQ60</accession>
<feature type="region of interest" description="Disordered" evidence="1">
    <location>
        <begin position="1"/>
        <end position="55"/>
    </location>
</feature>
<dbReference type="Proteomes" id="UP001501138">
    <property type="component" value="Unassembled WGS sequence"/>
</dbReference>
<comment type="caution">
    <text evidence="2">The sequence shown here is derived from an EMBL/GenBank/DDBJ whole genome shotgun (WGS) entry which is preliminary data.</text>
</comment>
<organism evidence="2 3">
    <name type="scientific">Isoptericola hypogeus</name>
    <dbReference type="NCBI Taxonomy" id="300179"/>
    <lineage>
        <taxon>Bacteria</taxon>
        <taxon>Bacillati</taxon>
        <taxon>Actinomycetota</taxon>
        <taxon>Actinomycetes</taxon>
        <taxon>Micrococcales</taxon>
        <taxon>Promicromonosporaceae</taxon>
        <taxon>Isoptericola</taxon>
    </lineage>
</organism>
<dbReference type="EMBL" id="BAAAPM010000008">
    <property type="protein sequence ID" value="GAA1734445.1"/>
    <property type="molecule type" value="Genomic_DNA"/>
</dbReference>
<protein>
    <submittedName>
        <fullName evidence="2">Uncharacterized protein</fullName>
    </submittedName>
</protein>
<evidence type="ECO:0000313" key="2">
    <source>
        <dbReference type="EMBL" id="GAA1734445.1"/>
    </source>
</evidence>
<gene>
    <name evidence="2" type="ORF">GCM10009809_32140</name>
</gene>
<name>A0ABP4VQ60_9MICO</name>
<evidence type="ECO:0000313" key="3">
    <source>
        <dbReference type="Proteomes" id="UP001501138"/>
    </source>
</evidence>